<dbReference type="CDD" id="cd00156">
    <property type="entry name" value="REC"/>
    <property type="match status" value="1"/>
</dbReference>
<dbReference type="SUPFAM" id="SSF46689">
    <property type="entry name" value="Homeodomain-like"/>
    <property type="match status" value="1"/>
</dbReference>
<dbReference type="InterPro" id="IPR025943">
    <property type="entry name" value="Sigma_54_int_dom_ATP-bd_2"/>
</dbReference>
<keyword evidence="3" id="KW-0805">Transcription regulation</keyword>
<feature type="modified residue" description="4-aspartylphosphate" evidence="6">
    <location>
        <position position="57"/>
    </location>
</feature>
<accession>A0ABM8HWY9</accession>
<dbReference type="Pfam" id="PF00072">
    <property type="entry name" value="Response_reg"/>
    <property type="match status" value="1"/>
</dbReference>
<dbReference type="Gene3D" id="1.10.8.60">
    <property type="match status" value="1"/>
</dbReference>
<dbReference type="InterPro" id="IPR002197">
    <property type="entry name" value="HTH_Fis"/>
</dbReference>
<dbReference type="SUPFAM" id="SSF52540">
    <property type="entry name" value="P-loop containing nucleoside triphosphate hydrolases"/>
    <property type="match status" value="1"/>
</dbReference>
<dbReference type="Gene3D" id="3.40.50.300">
    <property type="entry name" value="P-loop containing nucleotide triphosphate hydrolases"/>
    <property type="match status" value="1"/>
</dbReference>
<dbReference type="InterPro" id="IPR001789">
    <property type="entry name" value="Sig_transdc_resp-reg_receiver"/>
</dbReference>
<evidence type="ECO:0000256" key="3">
    <source>
        <dbReference type="ARBA" id="ARBA00023015"/>
    </source>
</evidence>
<evidence type="ECO:0000256" key="5">
    <source>
        <dbReference type="ARBA" id="ARBA00023163"/>
    </source>
</evidence>
<keyword evidence="1" id="KW-0547">Nucleotide-binding</keyword>
<protein>
    <submittedName>
        <fullName evidence="9">Sigma-54-dependent Fis family transcriptional regulator</fullName>
    </submittedName>
</protein>
<keyword evidence="4" id="KW-0238">DNA-binding</keyword>
<evidence type="ECO:0000313" key="10">
    <source>
        <dbReference type="Proteomes" id="UP001319827"/>
    </source>
</evidence>
<dbReference type="SMART" id="SM00448">
    <property type="entry name" value="REC"/>
    <property type="match status" value="1"/>
</dbReference>
<dbReference type="RefSeq" id="WP_221248727.1">
    <property type="nucleotide sequence ID" value="NZ_AP024355.1"/>
</dbReference>
<feature type="domain" description="Response regulatory" evidence="8">
    <location>
        <begin position="8"/>
        <end position="122"/>
    </location>
</feature>
<dbReference type="PROSITE" id="PS00676">
    <property type="entry name" value="SIGMA54_INTERACT_2"/>
    <property type="match status" value="1"/>
</dbReference>
<keyword evidence="6" id="KW-0597">Phosphoprotein</keyword>
<name>A0ABM8HWY9_9BACT</name>
<dbReference type="PROSITE" id="PS00675">
    <property type="entry name" value="SIGMA54_INTERACT_1"/>
    <property type="match status" value="1"/>
</dbReference>
<keyword evidence="5" id="KW-0804">Transcription</keyword>
<dbReference type="InterPro" id="IPR003593">
    <property type="entry name" value="AAA+_ATPase"/>
</dbReference>
<evidence type="ECO:0000259" key="8">
    <source>
        <dbReference type="PROSITE" id="PS50110"/>
    </source>
</evidence>
<evidence type="ECO:0000256" key="2">
    <source>
        <dbReference type="ARBA" id="ARBA00022840"/>
    </source>
</evidence>
<sequence>MSPSQASSVLIVDDEPNAVRVLSAILNEEGYRVFEARHVDEAVDTLDSHEVDAVITDMKMPGRSGIDLFDHVAEHFPDVPVIFLTAFGTVESAVSAMTRGAFYYFVKPPDFLNLKGILARAVEQRQLKRELHALKQQLAGQDNQPQLVGKTLGIQKVLEVVKAIRDSESSVLVYGETGTGKELVARALHFGSARRNKPFVAVNCAAIPQELIESELFGYEKGAFTGASAQRIGRVEQASGGTLFLDEIGELDISVQAKLLRVLQEKEIERLGGNQRVSVNFRLVSSTNRDLLKEIAAGRFREDLYYRLNVVRIDMPALRERKSDIPLVVSEFLKEFCARENKVLGLSPKVMDIFRNYDWPGNIRQLRNVIERAVALAPGRDITEQELPEEIFQRPYPETERRRAEGKTLKEMEAHAIRQALEECAGNKSKVAQMLGFSRKALYKRLKDYGIS</sequence>
<evidence type="ECO:0000256" key="1">
    <source>
        <dbReference type="ARBA" id="ARBA00022741"/>
    </source>
</evidence>
<dbReference type="InterPro" id="IPR025662">
    <property type="entry name" value="Sigma_54_int_dom_ATP-bd_1"/>
</dbReference>
<dbReference type="PROSITE" id="PS00688">
    <property type="entry name" value="SIGMA54_INTERACT_3"/>
    <property type="match status" value="1"/>
</dbReference>
<reference evidence="9 10" key="2">
    <citation type="journal article" date="2021" name="Int. J. Syst. Evol. Microbiol.">
        <title>Isolation and Polyphasic Characterization of Desulfuromonas versatilis sp. Nov., an Electrogenic Bacteria Capable of Versatile Metabolism Isolated from a Graphene Oxide-Reducing Enrichment Culture.</title>
        <authorList>
            <person name="Xie L."/>
            <person name="Yoshida N."/>
            <person name="Ishii S."/>
            <person name="Meng L."/>
        </authorList>
    </citation>
    <scope>NUCLEOTIDE SEQUENCE [LARGE SCALE GENOMIC DNA]</scope>
    <source>
        <strain evidence="9 10">NIT-T3</strain>
    </source>
</reference>
<dbReference type="SMART" id="SM00382">
    <property type="entry name" value="AAA"/>
    <property type="match status" value="1"/>
</dbReference>
<keyword evidence="2" id="KW-0067">ATP-binding</keyword>
<dbReference type="InterPro" id="IPR027417">
    <property type="entry name" value="P-loop_NTPase"/>
</dbReference>
<dbReference type="Pfam" id="PF00158">
    <property type="entry name" value="Sigma54_activat"/>
    <property type="match status" value="1"/>
</dbReference>
<dbReference type="Pfam" id="PF25601">
    <property type="entry name" value="AAA_lid_14"/>
    <property type="match status" value="1"/>
</dbReference>
<evidence type="ECO:0000256" key="4">
    <source>
        <dbReference type="ARBA" id="ARBA00023125"/>
    </source>
</evidence>
<dbReference type="InterPro" id="IPR002078">
    <property type="entry name" value="Sigma_54_int"/>
</dbReference>
<dbReference type="Pfam" id="PF02954">
    <property type="entry name" value="HTH_8"/>
    <property type="match status" value="1"/>
</dbReference>
<dbReference type="InterPro" id="IPR011006">
    <property type="entry name" value="CheY-like_superfamily"/>
</dbReference>
<dbReference type="InterPro" id="IPR025944">
    <property type="entry name" value="Sigma_54_int_dom_CS"/>
</dbReference>
<dbReference type="InterPro" id="IPR058031">
    <property type="entry name" value="AAA_lid_NorR"/>
</dbReference>
<evidence type="ECO:0000259" key="7">
    <source>
        <dbReference type="PROSITE" id="PS50045"/>
    </source>
</evidence>
<feature type="domain" description="Sigma-54 factor interaction" evidence="7">
    <location>
        <begin position="147"/>
        <end position="375"/>
    </location>
</feature>
<dbReference type="PANTHER" id="PTHR32071">
    <property type="entry name" value="TRANSCRIPTIONAL REGULATORY PROTEIN"/>
    <property type="match status" value="1"/>
</dbReference>
<gene>
    <name evidence="9" type="ORF">DESUT3_23630</name>
</gene>
<dbReference type="PANTHER" id="PTHR32071:SF117">
    <property type="entry name" value="PTS-DEPENDENT DIHYDROXYACETONE KINASE OPERON REGULATORY PROTEIN-RELATED"/>
    <property type="match status" value="1"/>
</dbReference>
<dbReference type="PRINTS" id="PR01590">
    <property type="entry name" value="HTHFIS"/>
</dbReference>
<dbReference type="Gene3D" id="3.40.50.2300">
    <property type="match status" value="1"/>
</dbReference>
<dbReference type="Gene3D" id="1.10.10.60">
    <property type="entry name" value="Homeodomain-like"/>
    <property type="match status" value="1"/>
</dbReference>
<organism evidence="9 10">
    <name type="scientific">Desulfuromonas versatilis</name>
    <dbReference type="NCBI Taxonomy" id="2802975"/>
    <lineage>
        <taxon>Bacteria</taxon>
        <taxon>Pseudomonadati</taxon>
        <taxon>Thermodesulfobacteriota</taxon>
        <taxon>Desulfuromonadia</taxon>
        <taxon>Desulfuromonadales</taxon>
        <taxon>Desulfuromonadaceae</taxon>
        <taxon>Desulfuromonas</taxon>
    </lineage>
</organism>
<dbReference type="EMBL" id="AP024355">
    <property type="protein sequence ID" value="BCR05294.1"/>
    <property type="molecule type" value="Genomic_DNA"/>
</dbReference>
<evidence type="ECO:0000313" key="9">
    <source>
        <dbReference type="EMBL" id="BCR05294.1"/>
    </source>
</evidence>
<dbReference type="PROSITE" id="PS50045">
    <property type="entry name" value="SIGMA54_INTERACT_4"/>
    <property type="match status" value="1"/>
</dbReference>
<evidence type="ECO:0000256" key="6">
    <source>
        <dbReference type="PROSITE-ProRule" id="PRU00169"/>
    </source>
</evidence>
<proteinExistence type="predicted"/>
<dbReference type="Proteomes" id="UP001319827">
    <property type="component" value="Chromosome"/>
</dbReference>
<dbReference type="CDD" id="cd00009">
    <property type="entry name" value="AAA"/>
    <property type="match status" value="1"/>
</dbReference>
<reference evidence="9 10" key="1">
    <citation type="journal article" date="2016" name="C (Basel)">
        <title>Selective Growth of and Electricity Production by Marine Exoelectrogenic Bacteria in Self-Aggregated Hydrogel of Microbially Reduced Graphene Oxide.</title>
        <authorList>
            <person name="Yoshida N."/>
            <person name="Goto Y."/>
            <person name="Miyata Y."/>
        </authorList>
    </citation>
    <scope>NUCLEOTIDE SEQUENCE [LARGE SCALE GENOMIC DNA]</scope>
    <source>
        <strain evidence="9 10">NIT-T3</strain>
    </source>
</reference>
<dbReference type="SUPFAM" id="SSF52172">
    <property type="entry name" value="CheY-like"/>
    <property type="match status" value="1"/>
</dbReference>
<dbReference type="PROSITE" id="PS50110">
    <property type="entry name" value="RESPONSE_REGULATORY"/>
    <property type="match status" value="1"/>
</dbReference>
<dbReference type="InterPro" id="IPR009057">
    <property type="entry name" value="Homeodomain-like_sf"/>
</dbReference>
<keyword evidence="10" id="KW-1185">Reference proteome</keyword>